<keyword evidence="1" id="KW-0812">Transmembrane</keyword>
<dbReference type="RefSeq" id="WP_165799915.1">
    <property type="nucleotide sequence ID" value="NZ_PVTX01000002.1"/>
</dbReference>
<evidence type="ECO:0000313" key="3">
    <source>
        <dbReference type="Proteomes" id="UP000239895"/>
    </source>
</evidence>
<organism evidence="2 3">
    <name type="scientific">Isoptericola halotolerans</name>
    <dbReference type="NCBI Taxonomy" id="300560"/>
    <lineage>
        <taxon>Bacteria</taxon>
        <taxon>Bacillati</taxon>
        <taxon>Actinomycetota</taxon>
        <taxon>Actinomycetes</taxon>
        <taxon>Micrococcales</taxon>
        <taxon>Promicromonosporaceae</taxon>
        <taxon>Isoptericola</taxon>
    </lineage>
</organism>
<reference evidence="2 3" key="1">
    <citation type="submission" date="2018-03" db="EMBL/GenBank/DDBJ databases">
        <title>Comparative analysis of microorganisms from saline springs in Andes Mountain Range, Colombia.</title>
        <authorList>
            <person name="Rubin E."/>
        </authorList>
    </citation>
    <scope>NUCLEOTIDE SEQUENCE [LARGE SCALE GENOMIC DNA]</scope>
    <source>
        <strain evidence="2 3">CG 23</strain>
    </source>
</reference>
<accession>A0ABX5EGE0</accession>
<keyword evidence="1" id="KW-1133">Transmembrane helix</keyword>
<sequence>MLWWGAVLVVLGVALAARSVWTARRGSTGAHGMLIAVGVGLVFWGLVLGVVAAVRA</sequence>
<gene>
    <name evidence="2" type="ORF">BCL65_102105</name>
</gene>
<proteinExistence type="predicted"/>
<evidence type="ECO:0000256" key="1">
    <source>
        <dbReference type="SAM" id="Phobius"/>
    </source>
</evidence>
<keyword evidence="3" id="KW-1185">Reference proteome</keyword>
<dbReference type="EMBL" id="PVTX01000002">
    <property type="protein sequence ID" value="PRZ08563.1"/>
    <property type="molecule type" value="Genomic_DNA"/>
</dbReference>
<keyword evidence="1" id="KW-0472">Membrane</keyword>
<dbReference type="Proteomes" id="UP000239895">
    <property type="component" value="Unassembled WGS sequence"/>
</dbReference>
<comment type="caution">
    <text evidence="2">The sequence shown here is derived from an EMBL/GenBank/DDBJ whole genome shotgun (WGS) entry which is preliminary data.</text>
</comment>
<evidence type="ECO:0000313" key="2">
    <source>
        <dbReference type="EMBL" id="PRZ08563.1"/>
    </source>
</evidence>
<feature type="transmembrane region" description="Helical" evidence="1">
    <location>
        <begin position="32"/>
        <end position="54"/>
    </location>
</feature>
<protein>
    <submittedName>
        <fullName evidence="2">Uncharacterized protein</fullName>
    </submittedName>
</protein>
<name>A0ABX5EGE0_9MICO</name>